<proteinExistence type="predicted"/>
<organism evidence="1 2">
    <name type="scientific">Vitis vinifera</name>
    <name type="common">Grape</name>
    <dbReference type="NCBI Taxonomy" id="29760"/>
    <lineage>
        <taxon>Eukaryota</taxon>
        <taxon>Viridiplantae</taxon>
        <taxon>Streptophyta</taxon>
        <taxon>Embryophyta</taxon>
        <taxon>Tracheophyta</taxon>
        <taxon>Spermatophyta</taxon>
        <taxon>Magnoliopsida</taxon>
        <taxon>eudicotyledons</taxon>
        <taxon>Gunneridae</taxon>
        <taxon>Pentapetalae</taxon>
        <taxon>rosids</taxon>
        <taxon>Vitales</taxon>
        <taxon>Vitaceae</taxon>
        <taxon>Viteae</taxon>
        <taxon>Vitis</taxon>
    </lineage>
</organism>
<dbReference type="Proteomes" id="UP000009183">
    <property type="component" value="Unassembled WGS sequence, unordered"/>
</dbReference>
<dbReference type="AlphaFoldDB" id="E0CNQ4"/>
<name>E0CNQ4_VITVI</name>
<evidence type="ECO:0000313" key="2">
    <source>
        <dbReference type="Proteomes" id="UP000009183"/>
    </source>
</evidence>
<protein>
    <submittedName>
        <fullName evidence="1">Uncharacterized protein</fullName>
    </submittedName>
</protein>
<sequence>MRHSAPPYNSLLISTLGITRSTLSTRSHQFQIQIQHPVGSSLLFLSGEQIFTPPSPNFHYVSAF</sequence>
<dbReference type="OrthoDB" id="745247at2759"/>
<reference evidence="2" key="1">
    <citation type="journal article" date="2007" name="Nature">
        <title>The grapevine genome sequence suggests ancestral hexaploidization in major angiosperm phyla.</title>
        <authorList>
            <consortium name="The French-Italian Public Consortium for Grapevine Genome Characterization."/>
            <person name="Jaillon O."/>
            <person name="Aury J.-M."/>
            <person name="Noel B."/>
            <person name="Policriti A."/>
            <person name="Clepet C."/>
            <person name="Casagrande A."/>
            <person name="Choisne N."/>
            <person name="Aubourg S."/>
            <person name="Vitulo N."/>
            <person name="Jubin C."/>
            <person name="Vezzi A."/>
            <person name="Legeai F."/>
            <person name="Hugueney P."/>
            <person name="Dasilva C."/>
            <person name="Horner D."/>
            <person name="Mica E."/>
            <person name="Jublot D."/>
            <person name="Poulain J."/>
            <person name="Bruyere C."/>
            <person name="Billault A."/>
            <person name="Segurens B."/>
            <person name="Gouyvenoux M."/>
            <person name="Ugarte E."/>
            <person name="Cattonaro F."/>
            <person name="Anthouard V."/>
            <person name="Vico V."/>
            <person name="Del Fabbro C."/>
            <person name="Alaux M."/>
            <person name="Di Gaspero G."/>
            <person name="Dumas V."/>
            <person name="Felice N."/>
            <person name="Paillard S."/>
            <person name="Juman I."/>
            <person name="Moroldo M."/>
            <person name="Scalabrin S."/>
            <person name="Canaguier A."/>
            <person name="Le Clainche I."/>
            <person name="Malacrida G."/>
            <person name="Durand E."/>
            <person name="Pesole G."/>
            <person name="Laucou V."/>
            <person name="Chatelet P."/>
            <person name="Merdinoglu D."/>
            <person name="Delledonne M."/>
            <person name="Pezzotti M."/>
            <person name="Lecharny A."/>
            <person name="Scarpelli C."/>
            <person name="Artiguenave F."/>
            <person name="Pe M.E."/>
            <person name="Valle G."/>
            <person name="Morgante M."/>
            <person name="Caboche M."/>
            <person name="Adam-Blondon A.-F."/>
            <person name="Weissenbach J."/>
            <person name="Quetier F."/>
            <person name="Wincker P."/>
        </authorList>
    </citation>
    <scope>NUCLEOTIDE SEQUENCE [LARGE SCALE GENOMIC DNA]</scope>
    <source>
        <strain evidence="2">cv. Pinot noir / PN40024</strain>
    </source>
</reference>
<dbReference type="PaxDb" id="29760-VIT_00s0841g00020.t01"/>
<accession>E0CNQ4</accession>
<evidence type="ECO:0000313" key="1">
    <source>
        <dbReference type="EMBL" id="CBI18836.3"/>
    </source>
</evidence>
<keyword evidence="2" id="KW-1185">Reference proteome</keyword>
<dbReference type="HOGENOM" id="CLU_2872249_0_0_1"/>
<gene>
    <name evidence="1" type="ORF">VIT_00s0841g00020</name>
</gene>
<dbReference type="EMBL" id="FN595065">
    <property type="protein sequence ID" value="CBI18836.3"/>
    <property type="molecule type" value="Genomic_DNA"/>
</dbReference>
<dbReference type="InParanoid" id="E0CNQ4"/>